<gene>
    <name evidence="2" type="ORF">TIFTF001_053493</name>
    <name evidence="3" type="ORF">TIFTF001_053494</name>
    <name evidence="4" type="ORF">TIFTF001_053495</name>
    <name evidence="5" type="ORF">TIFTF001_053496</name>
</gene>
<name>A0AA88EF95_FICCA</name>
<keyword evidence="6" id="KW-1185">Reference proteome</keyword>
<accession>A0AA88EF95</accession>
<evidence type="ECO:0000313" key="2">
    <source>
        <dbReference type="EMBL" id="GMN72010.1"/>
    </source>
</evidence>
<dbReference type="Proteomes" id="UP001187192">
    <property type="component" value="Unassembled WGS sequence"/>
</dbReference>
<dbReference type="EMBL" id="BTGU01012802">
    <property type="protein sequence ID" value="GMN72019.1"/>
    <property type="molecule type" value="Genomic_DNA"/>
</dbReference>
<keyword evidence="1" id="KW-0732">Signal</keyword>
<reference evidence="2" key="1">
    <citation type="submission" date="2023-07" db="EMBL/GenBank/DDBJ databases">
        <title>draft genome sequence of fig (Ficus carica).</title>
        <authorList>
            <person name="Takahashi T."/>
            <person name="Nishimura K."/>
        </authorList>
    </citation>
    <scope>NUCLEOTIDE SEQUENCE</scope>
</reference>
<evidence type="ECO:0000313" key="5">
    <source>
        <dbReference type="EMBL" id="GMN72030.1"/>
    </source>
</evidence>
<comment type="caution">
    <text evidence="2">The sequence shown here is derived from an EMBL/GenBank/DDBJ whole genome shotgun (WGS) entry which is preliminary data.</text>
</comment>
<evidence type="ECO:0000256" key="1">
    <source>
        <dbReference type="SAM" id="SignalP"/>
    </source>
</evidence>
<evidence type="ECO:0000313" key="4">
    <source>
        <dbReference type="EMBL" id="GMN72023.1"/>
    </source>
</evidence>
<dbReference type="EMBL" id="BTGU01012801">
    <property type="protein sequence ID" value="GMN72010.1"/>
    <property type="molecule type" value="Genomic_DNA"/>
</dbReference>
<proteinExistence type="predicted"/>
<feature type="chain" id="PRO_5041891686" evidence="1">
    <location>
        <begin position="21"/>
        <end position="64"/>
    </location>
</feature>
<evidence type="ECO:0000313" key="3">
    <source>
        <dbReference type="EMBL" id="GMN72019.1"/>
    </source>
</evidence>
<dbReference type="AlphaFoldDB" id="A0AA88EF95"/>
<dbReference type="EMBL" id="BTGU01012804">
    <property type="protein sequence ID" value="GMN72030.1"/>
    <property type="molecule type" value="Genomic_DNA"/>
</dbReference>
<evidence type="ECO:0000313" key="6">
    <source>
        <dbReference type="Proteomes" id="UP001187192"/>
    </source>
</evidence>
<organism evidence="2 6">
    <name type="scientific">Ficus carica</name>
    <name type="common">Common fig</name>
    <dbReference type="NCBI Taxonomy" id="3494"/>
    <lineage>
        <taxon>Eukaryota</taxon>
        <taxon>Viridiplantae</taxon>
        <taxon>Streptophyta</taxon>
        <taxon>Embryophyta</taxon>
        <taxon>Tracheophyta</taxon>
        <taxon>Spermatophyta</taxon>
        <taxon>Magnoliopsida</taxon>
        <taxon>eudicotyledons</taxon>
        <taxon>Gunneridae</taxon>
        <taxon>Pentapetalae</taxon>
        <taxon>rosids</taxon>
        <taxon>fabids</taxon>
        <taxon>Rosales</taxon>
        <taxon>Moraceae</taxon>
        <taxon>Ficeae</taxon>
        <taxon>Ficus</taxon>
    </lineage>
</organism>
<dbReference type="EMBL" id="BTGU01012803">
    <property type="protein sequence ID" value="GMN72023.1"/>
    <property type="molecule type" value="Genomic_DNA"/>
</dbReference>
<feature type="signal peptide" evidence="1">
    <location>
        <begin position="1"/>
        <end position="20"/>
    </location>
</feature>
<sequence>MNSTNMLIFFPFCGTFTAAAIMVGEGDQQFDVLNGNGVGKSKLGVSRSDLTGELPVIWDPMRSW</sequence>
<protein>
    <submittedName>
        <fullName evidence="2">Uncharacterized protein</fullName>
    </submittedName>
</protein>